<dbReference type="GO" id="GO:0005549">
    <property type="term" value="F:odorant binding"/>
    <property type="evidence" value="ECO:0007669"/>
    <property type="project" value="InterPro"/>
</dbReference>
<keyword evidence="3" id="KW-0716">Sensory transduction</keyword>
<keyword evidence="8" id="KW-0675">Receptor</keyword>
<dbReference type="GO" id="GO:0005886">
    <property type="term" value="C:plasma membrane"/>
    <property type="evidence" value="ECO:0007669"/>
    <property type="project" value="UniProtKB-SubCell"/>
</dbReference>
<reference evidence="11 12" key="1">
    <citation type="submission" date="2017-07" db="EMBL/GenBank/DDBJ databases">
        <authorList>
            <person name="Talla V."/>
            <person name="Backstrom N."/>
        </authorList>
    </citation>
    <scope>NUCLEOTIDE SEQUENCE [LARGE SCALE GENOMIC DNA]</scope>
</reference>
<keyword evidence="12" id="KW-1185">Reference proteome</keyword>
<keyword evidence="6 10" id="KW-1133">Transmembrane helix</keyword>
<sequence>MDFFNNDYYLSTEGYKYKTFHQTYKIIAFLMAVGLVYPNPSLYKFRIICIGGAIISVLPITGIILYDMYRYLLDHDYVNIIRHCTVVGPFLGGFLKMMIMHVKQRPARMIINEIDEDYASFNNMPEPYQRIIDSSIRNNLVYSEKAWVITVFSCVMIFPFMAIALNFYNFVFKSEPTKYMAHEVRKPYGEPEDRFNSPYFEIIFIYMLYCSIFYFINFSGYDGFFGICINHACLKMQLYCKAFEDALACSNIDEMRKRIVSVIQDQNRLFRLCKRHTRCIPYYGRKKQ</sequence>
<name>A0A5E4QEY8_9NEOP</name>
<evidence type="ECO:0000256" key="5">
    <source>
        <dbReference type="ARBA" id="ARBA00022725"/>
    </source>
</evidence>
<evidence type="ECO:0000256" key="3">
    <source>
        <dbReference type="ARBA" id="ARBA00022606"/>
    </source>
</evidence>
<evidence type="ECO:0000256" key="1">
    <source>
        <dbReference type="ARBA" id="ARBA00004651"/>
    </source>
</evidence>
<keyword evidence="4 10" id="KW-0812">Transmembrane</keyword>
<dbReference type="Pfam" id="PF02949">
    <property type="entry name" value="7tm_6"/>
    <property type="match status" value="1"/>
</dbReference>
<evidence type="ECO:0000256" key="6">
    <source>
        <dbReference type="ARBA" id="ARBA00022989"/>
    </source>
</evidence>
<evidence type="ECO:0000256" key="9">
    <source>
        <dbReference type="ARBA" id="ARBA00023224"/>
    </source>
</evidence>
<dbReference type="GO" id="GO:0004984">
    <property type="term" value="F:olfactory receptor activity"/>
    <property type="evidence" value="ECO:0007669"/>
    <property type="project" value="InterPro"/>
</dbReference>
<evidence type="ECO:0008006" key="13">
    <source>
        <dbReference type="Google" id="ProtNLM"/>
    </source>
</evidence>
<evidence type="ECO:0000256" key="8">
    <source>
        <dbReference type="ARBA" id="ARBA00023170"/>
    </source>
</evidence>
<dbReference type="PANTHER" id="PTHR21137">
    <property type="entry name" value="ODORANT RECEPTOR"/>
    <property type="match status" value="1"/>
</dbReference>
<dbReference type="Proteomes" id="UP000324832">
    <property type="component" value="Unassembled WGS sequence"/>
</dbReference>
<keyword evidence="7 10" id="KW-0472">Membrane</keyword>
<proteinExistence type="predicted"/>
<evidence type="ECO:0000313" key="12">
    <source>
        <dbReference type="Proteomes" id="UP000324832"/>
    </source>
</evidence>
<organism evidence="11 12">
    <name type="scientific">Leptidea sinapis</name>
    <dbReference type="NCBI Taxonomy" id="189913"/>
    <lineage>
        <taxon>Eukaryota</taxon>
        <taxon>Metazoa</taxon>
        <taxon>Ecdysozoa</taxon>
        <taxon>Arthropoda</taxon>
        <taxon>Hexapoda</taxon>
        <taxon>Insecta</taxon>
        <taxon>Pterygota</taxon>
        <taxon>Neoptera</taxon>
        <taxon>Endopterygota</taxon>
        <taxon>Lepidoptera</taxon>
        <taxon>Glossata</taxon>
        <taxon>Ditrysia</taxon>
        <taxon>Papilionoidea</taxon>
        <taxon>Pieridae</taxon>
        <taxon>Dismorphiinae</taxon>
        <taxon>Leptidea</taxon>
    </lineage>
</organism>
<protein>
    <recommendedName>
        <fullName evidence="13">Odorant receptor</fullName>
    </recommendedName>
</protein>
<dbReference type="GO" id="GO:0007165">
    <property type="term" value="P:signal transduction"/>
    <property type="evidence" value="ECO:0007669"/>
    <property type="project" value="UniProtKB-KW"/>
</dbReference>
<feature type="transmembrane region" description="Helical" evidence="10">
    <location>
        <begin position="45"/>
        <end position="68"/>
    </location>
</feature>
<evidence type="ECO:0000256" key="7">
    <source>
        <dbReference type="ARBA" id="ARBA00023136"/>
    </source>
</evidence>
<dbReference type="InterPro" id="IPR004117">
    <property type="entry name" value="7tm6_olfct_rcpt"/>
</dbReference>
<dbReference type="PANTHER" id="PTHR21137:SF35">
    <property type="entry name" value="ODORANT RECEPTOR 19A-RELATED"/>
    <property type="match status" value="1"/>
</dbReference>
<evidence type="ECO:0000256" key="2">
    <source>
        <dbReference type="ARBA" id="ARBA00022475"/>
    </source>
</evidence>
<gene>
    <name evidence="11" type="ORF">LSINAPIS_LOCUS8236</name>
</gene>
<evidence type="ECO:0000256" key="4">
    <source>
        <dbReference type="ARBA" id="ARBA00022692"/>
    </source>
</evidence>
<keyword evidence="9" id="KW-0807">Transducer</keyword>
<keyword evidence="5" id="KW-0552">Olfaction</keyword>
<evidence type="ECO:0000313" key="11">
    <source>
        <dbReference type="EMBL" id="VVC96825.1"/>
    </source>
</evidence>
<feature type="transmembrane region" description="Helical" evidence="10">
    <location>
        <begin position="20"/>
        <end position="38"/>
    </location>
</feature>
<feature type="transmembrane region" description="Helical" evidence="10">
    <location>
        <begin position="146"/>
        <end position="168"/>
    </location>
</feature>
<dbReference type="EMBL" id="FZQP02002891">
    <property type="protein sequence ID" value="VVC96825.1"/>
    <property type="molecule type" value="Genomic_DNA"/>
</dbReference>
<feature type="transmembrane region" description="Helical" evidence="10">
    <location>
        <begin position="198"/>
        <end position="216"/>
    </location>
</feature>
<accession>A0A5E4QEY8</accession>
<keyword evidence="2" id="KW-1003">Cell membrane</keyword>
<dbReference type="AlphaFoldDB" id="A0A5E4QEY8"/>
<evidence type="ECO:0000256" key="10">
    <source>
        <dbReference type="SAM" id="Phobius"/>
    </source>
</evidence>
<feature type="transmembrane region" description="Helical" evidence="10">
    <location>
        <begin position="80"/>
        <end position="99"/>
    </location>
</feature>
<comment type="subcellular location">
    <subcellularLocation>
        <location evidence="1">Cell membrane</location>
        <topology evidence="1">Multi-pass membrane protein</topology>
    </subcellularLocation>
</comment>